<dbReference type="GO" id="GO:0006310">
    <property type="term" value="P:DNA recombination"/>
    <property type="evidence" value="ECO:0007669"/>
    <property type="project" value="InterPro"/>
</dbReference>
<reference evidence="2" key="1">
    <citation type="submission" date="2016-10" db="EMBL/GenBank/DDBJ databases">
        <authorList>
            <person name="Varghese N."/>
            <person name="Submissions S."/>
        </authorList>
    </citation>
    <scope>NUCLEOTIDE SEQUENCE [LARGE SCALE GENOMIC DNA]</scope>
    <source>
        <strain evidence="2">DSM 17834</strain>
    </source>
</reference>
<dbReference type="GO" id="GO:0003677">
    <property type="term" value="F:DNA binding"/>
    <property type="evidence" value="ECO:0007669"/>
    <property type="project" value="InterPro"/>
</dbReference>
<dbReference type="RefSeq" id="WP_090502442.1">
    <property type="nucleotide sequence ID" value="NZ_FOWX01000020.1"/>
</dbReference>
<keyword evidence="2" id="KW-1185">Reference proteome</keyword>
<dbReference type="Proteomes" id="UP000198784">
    <property type="component" value="Unassembled WGS sequence"/>
</dbReference>
<gene>
    <name evidence="1" type="ORF">SAMN05216190_12021</name>
</gene>
<evidence type="ECO:0000313" key="1">
    <source>
        <dbReference type="EMBL" id="SFP81905.1"/>
    </source>
</evidence>
<proteinExistence type="predicted"/>
<dbReference type="STRING" id="289003.SAMN05216190_12021"/>
<name>A0A1I5TFV2_9PSED</name>
<dbReference type="EMBL" id="FOWX01000020">
    <property type="protein sequence ID" value="SFP81905.1"/>
    <property type="molecule type" value="Genomic_DNA"/>
</dbReference>
<evidence type="ECO:0000313" key="2">
    <source>
        <dbReference type="Proteomes" id="UP000198784"/>
    </source>
</evidence>
<dbReference type="InterPro" id="IPR024965">
    <property type="entry name" value="Putative_integrase"/>
</dbReference>
<dbReference type="GO" id="GO:0015074">
    <property type="term" value="P:DNA integration"/>
    <property type="evidence" value="ECO:0007669"/>
    <property type="project" value="InterPro"/>
</dbReference>
<dbReference type="InterPro" id="IPR013762">
    <property type="entry name" value="Integrase-like_cat_sf"/>
</dbReference>
<dbReference type="AlphaFoldDB" id="A0A1I5TFV2"/>
<organism evidence="1 2">
    <name type="scientific">Pseudomonas borbori</name>
    <dbReference type="NCBI Taxonomy" id="289003"/>
    <lineage>
        <taxon>Bacteria</taxon>
        <taxon>Pseudomonadati</taxon>
        <taxon>Pseudomonadota</taxon>
        <taxon>Gammaproteobacteria</taxon>
        <taxon>Pseudomonadales</taxon>
        <taxon>Pseudomonadaceae</taxon>
        <taxon>Pseudomonas</taxon>
    </lineage>
</organism>
<dbReference type="Pfam" id="PF13009">
    <property type="entry name" value="Integrase_2"/>
    <property type="match status" value="1"/>
</dbReference>
<accession>A0A1I5TFV2</accession>
<dbReference type="Gene3D" id="1.10.443.10">
    <property type="entry name" value="Intergrase catalytic core"/>
    <property type="match status" value="1"/>
</dbReference>
<protein>
    <submittedName>
        <fullName evidence="1">Putative phage integrase</fullName>
    </submittedName>
</protein>
<dbReference type="OrthoDB" id="2077978at2"/>
<sequence>MPAKGNKNNGRTTDLTFAWLTQDQGADWEKWRTLMAGWMAVQHQSVDLKLGALVILVLRYLPKVPNGHQPAGLFLADKNGTLPDLVGMIGETRNGAQAVKTQNYIVAFIDWVIEQHFSEPNDRGRMLPVVDNPFDKASKKGLSTTESVHNPLPYAYIKELRGILCPQPFGDFRDWAWAQQASGQERSNGRTAGVTGDWFEVDPALIDPADRDCVWRTRTVHRYMAGTGNRAVEIHELWSPARAMALLLKLHLPLRTYQVRFLDSGEVDTWRYEKGEWVLNQQHPLKNGNEKNPWKRGVFCRIRSADIGEIMTGLYINTNKTADQNKDERERGYTIPWQHAEVLHWLEKLRNWQEKYNPIDSPTPCTELEAKHFGRPKSEQQKREMGAICFLFRDASAKGHERDKPFQPQQLSVLWYRLLSTLEDRVAARGQMLSDGSQLRFVQPYPDDYRSQKKGTEFPLHSLRVSLLTCYAMEGQVPMPVLSKLLAGHSRLLMTLYYTKPTPAMMTQALDAATVKVDAAQGETLRTFLRDADLRQITCKVAYRDEASLQAALANRNPIGWEHRHVGLCLVGGNSAKSDESGSVGGCWNGGEFIRSLGSAGSQYGPVPNGPENCVRCRWLVTDARYLDALRAHFNTISYKASLAVNLAIEHEQARDDLLDARYIATEQGRPFLQQNDLQEAERRYEKQIVLADQYAKDLVACFQLIGRLIAIEEGRAEDDKATKLVAVGSMQDIHQPISFIETRSELLQLAQICEDAEIYPDLADDLRKTPAIEKRSRALNNLLMRNGYSPVFMQMDERMQLIAGNAMLRAMARQASPNDQLEGFSYVVGVIEAGQHLKLLPDGIKSLEEVYQGPVIKLSDLIATSAKAVRELNHD</sequence>